<dbReference type="InterPro" id="IPR023828">
    <property type="entry name" value="Peptidase_S8_Ser-AS"/>
</dbReference>
<dbReference type="AlphaFoldDB" id="A0AAD5HBJ5"/>
<dbReference type="SUPFAM" id="SSF52743">
    <property type="entry name" value="Subtilisin-like"/>
    <property type="match status" value="1"/>
</dbReference>
<dbReference type="InterPro" id="IPR036852">
    <property type="entry name" value="Peptidase_S8/S53_dom_sf"/>
</dbReference>
<dbReference type="InterPro" id="IPR000209">
    <property type="entry name" value="Peptidase_S8/S53_dom"/>
</dbReference>
<sequence>MPPLYRPPSRRSKIAQHNAPNWGLGRISRNKNENANDYLYESAAGDGVQVFIMDTGINVAHDDFNGRATRDANFVDEESEDDLGGHGTHVAGIIGGTTFGVSKKVQLRSIKILDKYGDGTTVRLLHALEYVGKLSKGKKSIINLSLSGPKSKMINDALSSTSNDYNIPIFVSAGNTADDACNYSPSDNPDVFTVGSSDRDDSVSKFSSTGQCVRLYAPGKDIKSAWLGSKDATMVLDGTSMANPHVAGIAAILMSQNTYSSPKKLYDAITNIAVKGLLSFPNGSEKSSRNLLAHT</sequence>
<dbReference type="GO" id="GO:0006508">
    <property type="term" value="P:proteolysis"/>
    <property type="evidence" value="ECO:0007669"/>
    <property type="project" value="UniProtKB-KW"/>
</dbReference>
<dbReference type="PROSITE" id="PS00136">
    <property type="entry name" value="SUBTILASE_ASP"/>
    <property type="match status" value="1"/>
</dbReference>
<evidence type="ECO:0000313" key="9">
    <source>
        <dbReference type="Proteomes" id="UP001206595"/>
    </source>
</evidence>
<dbReference type="Proteomes" id="UP001206595">
    <property type="component" value="Unassembled WGS sequence"/>
</dbReference>
<name>A0AAD5HBJ5_UMBRA</name>
<dbReference type="Pfam" id="PF00082">
    <property type="entry name" value="Peptidase_S8"/>
    <property type="match status" value="1"/>
</dbReference>
<evidence type="ECO:0000256" key="5">
    <source>
        <dbReference type="PROSITE-ProRule" id="PRU01240"/>
    </source>
</evidence>
<dbReference type="GO" id="GO:0004252">
    <property type="term" value="F:serine-type endopeptidase activity"/>
    <property type="evidence" value="ECO:0007669"/>
    <property type="project" value="UniProtKB-UniRule"/>
</dbReference>
<dbReference type="InterPro" id="IPR015500">
    <property type="entry name" value="Peptidase_S8_subtilisin-rel"/>
</dbReference>
<evidence type="ECO:0000313" key="8">
    <source>
        <dbReference type="EMBL" id="KAI8576243.1"/>
    </source>
</evidence>
<feature type="active site" description="Charge relay system" evidence="5">
    <location>
        <position position="240"/>
    </location>
</feature>
<evidence type="ECO:0000256" key="3">
    <source>
        <dbReference type="ARBA" id="ARBA00022801"/>
    </source>
</evidence>
<evidence type="ECO:0000256" key="6">
    <source>
        <dbReference type="RuleBase" id="RU003355"/>
    </source>
</evidence>
<evidence type="ECO:0000256" key="4">
    <source>
        <dbReference type="ARBA" id="ARBA00022825"/>
    </source>
</evidence>
<keyword evidence="3 5" id="KW-0378">Hydrolase</keyword>
<comment type="similarity">
    <text evidence="1 5 6">Belongs to the peptidase S8 family.</text>
</comment>
<keyword evidence="2 5" id="KW-0645">Protease</keyword>
<dbReference type="CDD" id="cd04077">
    <property type="entry name" value="Peptidases_S8_PCSK9_ProteinaseK_like"/>
    <property type="match status" value="1"/>
</dbReference>
<dbReference type="GO" id="GO:0005615">
    <property type="term" value="C:extracellular space"/>
    <property type="evidence" value="ECO:0007669"/>
    <property type="project" value="TreeGrafter"/>
</dbReference>
<dbReference type="Gene3D" id="3.40.50.200">
    <property type="entry name" value="Peptidase S8/S53 domain"/>
    <property type="match status" value="1"/>
</dbReference>
<dbReference type="PROSITE" id="PS00138">
    <property type="entry name" value="SUBTILASE_SER"/>
    <property type="match status" value="1"/>
</dbReference>
<dbReference type="PANTHER" id="PTHR43806:SF11">
    <property type="entry name" value="CEREVISIN-RELATED"/>
    <property type="match status" value="1"/>
</dbReference>
<dbReference type="PANTHER" id="PTHR43806">
    <property type="entry name" value="PEPTIDASE S8"/>
    <property type="match status" value="1"/>
</dbReference>
<keyword evidence="4 5" id="KW-0720">Serine protease</keyword>
<evidence type="ECO:0000256" key="1">
    <source>
        <dbReference type="ARBA" id="ARBA00011073"/>
    </source>
</evidence>
<dbReference type="InterPro" id="IPR023827">
    <property type="entry name" value="Peptidase_S8_Asp-AS"/>
</dbReference>
<dbReference type="PROSITE" id="PS00137">
    <property type="entry name" value="SUBTILASE_HIS"/>
    <property type="match status" value="1"/>
</dbReference>
<keyword evidence="9" id="KW-1185">Reference proteome</keyword>
<organism evidence="8 9">
    <name type="scientific">Umbelopsis ramanniana AG</name>
    <dbReference type="NCBI Taxonomy" id="1314678"/>
    <lineage>
        <taxon>Eukaryota</taxon>
        <taxon>Fungi</taxon>
        <taxon>Fungi incertae sedis</taxon>
        <taxon>Mucoromycota</taxon>
        <taxon>Mucoromycotina</taxon>
        <taxon>Umbelopsidomycetes</taxon>
        <taxon>Umbelopsidales</taxon>
        <taxon>Umbelopsidaceae</taxon>
        <taxon>Umbelopsis</taxon>
    </lineage>
</organism>
<dbReference type="InterPro" id="IPR034193">
    <property type="entry name" value="PCSK9_ProteinaseK-like"/>
</dbReference>
<feature type="active site" description="Charge relay system" evidence="5">
    <location>
        <position position="54"/>
    </location>
</feature>
<dbReference type="RefSeq" id="XP_051441247.1">
    <property type="nucleotide sequence ID" value="XM_051584829.1"/>
</dbReference>
<dbReference type="PRINTS" id="PR00723">
    <property type="entry name" value="SUBTILISIN"/>
</dbReference>
<protein>
    <recommendedName>
        <fullName evidence="7">Peptidase S8/S53 domain-containing protein</fullName>
    </recommendedName>
</protein>
<reference evidence="8" key="2">
    <citation type="journal article" date="2022" name="Proc. Natl. Acad. Sci. U.S.A.">
        <title>Diploid-dominant life cycles characterize the early evolution of Fungi.</title>
        <authorList>
            <person name="Amses K.R."/>
            <person name="Simmons D.R."/>
            <person name="Longcore J.E."/>
            <person name="Mondo S.J."/>
            <person name="Seto K."/>
            <person name="Jeronimo G.H."/>
            <person name="Bonds A.E."/>
            <person name="Quandt C.A."/>
            <person name="Davis W.J."/>
            <person name="Chang Y."/>
            <person name="Federici B.A."/>
            <person name="Kuo A."/>
            <person name="LaButti K."/>
            <person name="Pangilinan J."/>
            <person name="Andreopoulos W."/>
            <person name="Tritt A."/>
            <person name="Riley R."/>
            <person name="Hundley H."/>
            <person name="Johnson J."/>
            <person name="Lipzen A."/>
            <person name="Barry K."/>
            <person name="Lang B.F."/>
            <person name="Cuomo C.A."/>
            <person name="Buchler N.E."/>
            <person name="Grigoriev I.V."/>
            <person name="Spatafora J.W."/>
            <person name="Stajich J.E."/>
            <person name="James T.Y."/>
        </authorList>
    </citation>
    <scope>NUCLEOTIDE SEQUENCE</scope>
    <source>
        <strain evidence="8">AG</strain>
    </source>
</reference>
<dbReference type="InterPro" id="IPR022398">
    <property type="entry name" value="Peptidase_S8_His-AS"/>
</dbReference>
<feature type="active site" description="Charge relay system" evidence="5">
    <location>
        <position position="86"/>
    </location>
</feature>
<dbReference type="InterPro" id="IPR050131">
    <property type="entry name" value="Peptidase_S8_subtilisin-like"/>
</dbReference>
<gene>
    <name evidence="8" type="ORF">K450DRAFT_214526</name>
</gene>
<dbReference type="FunFam" id="3.40.50.200:FF:000007">
    <property type="entry name" value="Subtilisin-like serine protease"/>
    <property type="match status" value="1"/>
</dbReference>
<evidence type="ECO:0000259" key="7">
    <source>
        <dbReference type="Pfam" id="PF00082"/>
    </source>
</evidence>
<dbReference type="EMBL" id="MU620959">
    <property type="protein sequence ID" value="KAI8576243.1"/>
    <property type="molecule type" value="Genomic_DNA"/>
</dbReference>
<dbReference type="GeneID" id="75910179"/>
<evidence type="ECO:0000256" key="2">
    <source>
        <dbReference type="ARBA" id="ARBA00022670"/>
    </source>
</evidence>
<feature type="domain" description="Peptidase S8/S53" evidence="7">
    <location>
        <begin position="45"/>
        <end position="275"/>
    </location>
</feature>
<reference evidence="8" key="1">
    <citation type="submission" date="2021-06" db="EMBL/GenBank/DDBJ databases">
        <authorList>
            <consortium name="DOE Joint Genome Institute"/>
            <person name="Mondo S.J."/>
            <person name="Amses K.R."/>
            <person name="Simmons D.R."/>
            <person name="Longcore J.E."/>
            <person name="Seto K."/>
            <person name="Alves G.H."/>
            <person name="Bonds A.E."/>
            <person name="Quandt C.A."/>
            <person name="Davis W.J."/>
            <person name="Chang Y."/>
            <person name="Letcher P.M."/>
            <person name="Powell M.J."/>
            <person name="Kuo A."/>
            <person name="Labutti K."/>
            <person name="Pangilinan J."/>
            <person name="Andreopoulos W."/>
            <person name="Tritt A."/>
            <person name="Riley R."/>
            <person name="Hundley H."/>
            <person name="Johnson J."/>
            <person name="Lipzen A."/>
            <person name="Barry K."/>
            <person name="Berbee M.L."/>
            <person name="Buchler N.E."/>
            <person name="Grigoriev I.V."/>
            <person name="Spatafora J.W."/>
            <person name="Stajich J.E."/>
            <person name="James T.Y."/>
        </authorList>
    </citation>
    <scope>NUCLEOTIDE SEQUENCE</scope>
    <source>
        <strain evidence="8">AG</strain>
    </source>
</reference>
<dbReference type="PROSITE" id="PS51892">
    <property type="entry name" value="SUBTILASE"/>
    <property type="match status" value="1"/>
</dbReference>
<proteinExistence type="inferred from homology"/>
<accession>A0AAD5HBJ5</accession>
<comment type="caution">
    <text evidence="8">The sequence shown here is derived from an EMBL/GenBank/DDBJ whole genome shotgun (WGS) entry which is preliminary data.</text>
</comment>